<evidence type="ECO:0000313" key="1">
    <source>
        <dbReference type="EMBL" id="SMH71569.1"/>
    </source>
</evidence>
<gene>
    <name evidence="1" type="ORF">NCS_11381</name>
</gene>
<protein>
    <submittedName>
        <fullName evidence="1">Uncharacterized protein</fullName>
    </submittedName>
</protein>
<organism evidence="1 2">
    <name type="scientific">Candidatus Nitrosotalea okcheonensis</name>
    <dbReference type="NCBI Taxonomy" id="1903276"/>
    <lineage>
        <taxon>Archaea</taxon>
        <taxon>Nitrososphaerota</taxon>
        <taxon>Nitrososphaeria</taxon>
        <taxon>Nitrosotaleales</taxon>
        <taxon>Nitrosotaleaceae</taxon>
        <taxon>Nitrosotalea</taxon>
    </lineage>
</organism>
<dbReference type="AlphaFoldDB" id="A0A2H1FFL6"/>
<proteinExistence type="predicted"/>
<dbReference type="EMBL" id="LT841358">
    <property type="protein sequence ID" value="SMH71569.1"/>
    <property type="molecule type" value="Genomic_DNA"/>
</dbReference>
<accession>A0A2H1FFL6</accession>
<sequence length="80" mass="8942">MSHWILYLNLLRHNLWTHQNSGSAITVNGLDGVMHDMLQVQQDGETISQPAEIVVFKHGLMISITAMLSSDELIKVAETL</sequence>
<reference evidence="2" key="1">
    <citation type="submission" date="2017-03" db="EMBL/GenBank/DDBJ databases">
        <authorList>
            <person name="Herbold C."/>
        </authorList>
    </citation>
    <scope>NUCLEOTIDE SEQUENCE [LARGE SCALE GENOMIC DNA]</scope>
</reference>
<keyword evidence="2" id="KW-1185">Reference proteome</keyword>
<evidence type="ECO:0000313" key="2">
    <source>
        <dbReference type="Proteomes" id="UP000230607"/>
    </source>
</evidence>
<name>A0A2H1FFL6_9ARCH</name>
<dbReference type="Proteomes" id="UP000230607">
    <property type="component" value="Chromosome 1"/>
</dbReference>